<evidence type="ECO:0000313" key="3">
    <source>
        <dbReference type="Proteomes" id="UP000290649"/>
    </source>
</evidence>
<proteinExistence type="predicted"/>
<reference evidence="2 3" key="1">
    <citation type="journal article" date="2019" name="Int. J. Syst. Evol. Microbiol.">
        <title>Anaerobacillus alkaliphilus sp. nov., a novel alkaliphilic and moderately halophilic bacterium.</title>
        <authorList>
            <person name="Borsodi A.K."/>
            <person name="Aszalos J.M."/>
            <person name="Bihari P."/>
            <person name="Nagy I."/>
            <person name="Schumann P."/>
            <person name="Sproer C."/>
            <person name="Kovacs A.L."/>
            <person name="Boka K."/>
            <person name="Dobosy P."/>
            <person name="Ovari M."/>
            <person name="Szili-Kovacs T."/>
            <person name="Toth E."/>
        </authorList>
    </citation>
    <scope>NUCLEOTIDE SEQUENCE [LARGE SCALE GENOMIC DNA]</scope>
    <source>
        <strain evidence="2 3">B16-10</strain>
    </source>
</reference>
<comment type="caution">
    <text evidence="2">The sequence shown here is derived from an EMBL/GenBank/DDBJ whole genome shotgun (WGS) entry which is preliminary data.</text>
</comment>
<evidence type="ECO:0000256" key="1">
    <source>
        <dbReference type="SAM" id="MobiDB-lite"/>
    </source>
</evidence>
<dbReference type="Proteomes" id="UP000290649">
    <property type="component" value="Unassembled WGS sequence"/>
</dbReference>
<dbReference type="AlphaFoldDB" id="A0A4Q0VV75"/>
<organism evidence="2 3">
    <name type="scientific">Anaerobacillus alkaliphilus</name>
    <dbReference type="NCBI Taxonomy" id="1548597"/>
    <lineage>
        <taxon>Bacteria</taxon>
        <taxon>Bacillati</taxon>
        <taxon>Bacillota</taxon>
        <taxon>Bacilli</taxon>
        <taxon>Bacillales</taxon>
        <taxon>Bacillaceae</taxon>
        <taxon>Anaerobacillus</taxon>
    </lineage>
</organism>
<protein>
    <submittedName>
        <fullName evidence="2">Uncharacterized protein</fullName>
    </submittedName>
</protein>
<accession>A0A4Q0VV75</accession>
<name>A0A4Q0VV75_9BACI</name>
<feature type="region of interest" description="Disordered" evidence="1">
    <location>
        <begin position="65"/>
        <end position="90"/>
    </location>
</feature>
<gene>
    <name evidence="2" type="ORF">DS745_07500</name>
</gene>
<evidence type="ECO:0000313" key="2">
    <source>
        <dbReference type="EMBL" id="RXJ02226.1"/>
    </source>
</evidence>
<sequence>MTIRCSEFNDFPVSIEMNYVENLNLLFCETQEEISSFLDKFGYLGFEKMSNTIFDYINRSESNHYSKNNKQGTEGDLLDTQKPNKRKENNRWTAEQNSIFLDVIDDYRSKIHNKSKNEIKKITQDYAFKLKKQYEHLLNKRNQYSIAKRLAYFDELLAGVGTPDDYLIKDKAYFGIKNRYDNSTKENPARIGRNKK</sequence>
<dbReference type="EMBL" id="QOUX01000026">
    <property type="protein sequence ID" value="RXJ02226.1"/>
    <property type="molecule type" value="Genomic_DNA"/>
</dbReference>
<keyword evidence="3" id="KW-1185">Reference proteome</keyword>